<accession>A0AA40BQW4</accession>
<evidence type="ECO:0000313" key="6">
    <source>
        <dbReference type="Proteomes" id="UP001172155"/>
    </source>
</evidence>
<feature type="region of interest" description="Disordered" evidence="2">
    <location>
        <begin position="1201"/>
        <end position="1259"/>
    </location>
</feature>
<dbReference type="EMBL" id="JAUKUD010000007">
    <property type="protein sequence ID" value="KAK0738722.1"/>
    <property type="molecule type" value="Genomic_DNA"/>
</dbReference>
<dbReference type="InterPro" id="IPR027417">
    <property type="entry name" value="P-loop_NTPase"/>
</dbReference>
<evidence type="ECO:0000259" key="3">
    <source>
        <dbReference type="Pfam" id="PF24883"/>
    </source>
</evidence>
<evidence type="ECO:0000256" key="2">
    <source>
        <dbReference type="SAM" id="MobiDB-lite"/>
    </source>
</evidence>
<dbReference type="InterPro" id="IPR056884">
    <property type="entry name" value="NPHP3-like_N"/>
</dbReference>
<dbReference type="AlphaFoldDB" id="A0AA40BQW4"/>
<reference evidence="5" key="1">
    <citation type="submission" date="2023-06" db="EMBL/GenBank/DDBJ databases">
        <title>Genome-scale phylogeny and comparative genomics of the fungal order Sordariales.</title>
        <authorList>
            <consortium name="Lawrence Berkeley National Laboratory"/>
            <person name="Hensen N."/>
            <person name="Bonometti L."/>
            <person name="Westerberg I."/>
            <person name="Brannstrom I.O."/>
            <person name="Guillou S."/>
            <person name="Cros-Aarteil S."/>
            <person name="Calhoun S."/>
            <person name="Haridas S."/>
            <person name="Kuo A."/>
            <person name="Mondo S."/>
            <person name="Pangilinan J."/>
            <person name="Riley R."/>
            <person name="LaButti K."/>
            <person name="Andreopoulos B."/>
            <person name="Lipzen A."/>
            <person name="Chen C."/>
            <person name="Yanf M."/>
            <person name="Daum C."/>
            <person name="Ng V."/>
            <person name="Clum A."/>
            <person name="Steindorff A."/>
            <person name="Ohm R."/>
            <person name="Martin F."/>
            <person name="Silar P."/>
            <person name="Natvig D."/>
            <person name="Lalanne C."/>
            <person name="Gautier V."/>
            <person name="Ament-velasquez S.L."/>
            <person name="Kruys A."/>
            <person name="Hutchinson M.I."/>
            <person name="Powell A.J."/>
            <person name="Barry K."/>
            <person name="Miller A.N."/>
            <person name="Grigoriev I.V."/>
            <person name="Debuchy R."/>
            <person name="Gladieux P."/>
            <person name="Thoren M.H."/>
            <person name="Johannesson H."/>
        </authorList>
    </citation>
    <scope>NUCLEOTIDE SEQUENCE</scope>
    <source>
        <strain evidence="5">SMH3187-1</strain>
    </source>
</reference>
<proteinExistence type="predicted"/>
<dbReference type="Gene3D" id="3.40.50.300">
    <property type="entry name" value="P-loop containing nucleotide triphosphate hydrolases"/>
    <property type="match status" value="1"/>
</dbReference>
<evidence type="ECO:0000256" key="1">
    <source>
        <dbReference type="ARBA" id="ARBA00022737"/>
    </source>
</evidence>
<protein>
    <recommendedName>
        <fullName evidence="7">NACHT domain-containing protein</fullName>
    </recommendedName>
</protein>
<feature type="compositionally biased region" description="Acidic residues" evidence="2">
    <location>
        <begin position="1221"/>
        <end position="1245"/>
    </location>
</feature>
<keyword evidence="1" id="KW-0677">Repeat</keyword>
<evidence type="ECO:0000259" key="4">
    <source>
        <dbReference type="Pfam" id="PF25053"/>
    </source>
</evidence>
<comment type="caution">
    <text evidence="5">The sequence shown here is derived from an EMBL/GenBank/DDBJ whole genome shotgun (WGS) entry which is preliminary data.</text>
</comment>
<dbReference type="SUPFAM" id="SSF52540">
    <property type="entry name" value="P-loop containing nucleoside triphosphate hydrolases"/>
    <property type="match status" value="1"/>
</dbReference>
<keyword evidence="6" id="KW-1185">Reference proteome</keyword>
<dbReference type="PANTHER" id="PTHR10039">
    <property type="entry name" value="AMELOGENIN"/>
    <property type="match status" value="1"/>
</dbReference>
<dbReference type="Pfam" id="PF25053">
    <property type="entry name" value="DUF7791"/>
    <property type="match status" value="1"/>
</dbReference>
<evidence type="ECO:0008006" key="7">
    <source>
        <dbReference type="Google" id="ProtNLM"/>
    </source>
</evidence>
<feature type="domain" description="Nephrocystin 3-like N-terminal" evidence="3">
    <location>
        <begin position="309"/>
        <end position="474"/>
    </location>
</feature>
<evidence type="ECO:0000313" key="5">
    <source>
        <dbReference type="EMBL" id="KAK0738722.1"/>
    </source>
</evidence>
<dbReference type="InterPro" id="IPR056693">
    <property type="entry name" value="DUF7791"/>
</dbReference>
<dbReference type="PANTHER" id="PTHR10039:SF5">
    <property type="entry name" value="NACHT DOMAIN-CONTAINING PROTEIN"/>
    <property type="match status" value="1"/>
</dbReference>
<feature type="compositionally biased region" description="Basic and acidic residues" evidence="2">
    <location>
        <begin position="1246"/>
        <end position="1259"/>
    </location>
</feature>
<organism evidence="5 6">
    <name type="scientific">Schizothecium vesticola</name>
    <dbReference type="NCBI Taxonomy" id="314040"/>
    <lineage>
        <taxon>Eukaryota</taxon>
        <taxon>Fungi</taxon>
        <taxon>Dikarya</taxon>
        <taxon>Ascomycota</taxon>
        <taxon>Pezizomycotina</taxon>
        <taxon>Sordariomycetes</taxon>
        <taxon>Sordariomycetidae</taxon>
        <taxon>Sordariales</taxon>
        <taxon>Schizotheciaceae</taxon>
        <taxon>Schizothecium</taxon>
    </lineage>
</organism>
<name>A0AA40BQW4_9PEZI</name>
<feature type="domain" description="DUF7791" evidence="4">
    <location>
        <begin position="592"/>
        <end position="721"/>
    </location>
</feature>
<dbReference type="Proteomes" id="UP001172155">
    <property type="component" value="Unassembled WGS sequence"/>
</dbReference>
<sequence>MSGLEPLVALGLACNVFQTVSFAREVCQVSKTVLETGDVPPPALASTLKDLAKVFREVESTTAVPNTKLTSCDRELVKIAKVCSEAAAAMKQELDKTQATPTSGKGRWSGSWVTVKAVAGASSRKKKLEKLEQLVETHQKALETRLLANICTKTDAIKVSQQTNFESLDIRLQGFIKLVGQGETRMAALLIQETANVKDHITVKTNELGQSLGQISRDNERAYQGISQATMEVGANITTLTRRTDDKADQDRKYARHDRLLKSLKYGTMNERRNQIEHPHTKTFQWIFGDAPTQLDGYSKRIHEAAAGFIEWARDQSSPTFWISGKPGSGKSTLMKFLAENPRTLELLTSASPAASQTTILSHFIWSAGQPIEATVKGLLYSLLYQALSEQSASEAVLEKHPGARTKDSVSDWSEDELQVVLFKLLPALGRPLCLFIDGLDEISSPVGQFQVLDIIKSLQQIPLPFVKTCVSSRPEPILQQSLGQYPMFKIQDLTRFDIERFAAHTLKAAFERSQLNLGENNLKDSGELLEHVCEMADGVFLWVALAVRSLKTGLVKGDGPKELDQRLQALPSDLATLYNLMWDRLGDEKEIYQRDAARYFNLLQVEPYSVSGPPDHENSLVVILLAYDRSLSQRILKDYNDNRRPISYDTLSHHLKRQRIRLEARCAGLVEVRNSPSDRFGLGRYDLDWRPDWMADKLYFIHRSARDFILNQSGPERLLDKDESTRDMRLSSTALAHLAACCLEGGLLYRLGTDLPLVTAGGLRYRPGTDLPLVIALVSCIFRTPSGGTSSVPHQLVTECGRLIGRSFRRSQKPRSQACRHYDFGAILSWCLPIELLKTAFLPIPRGLCGKYAAYLFIGAMGRIGQGQDRDFRIGMIEPRSELAPSPKVNWLCEIAQVVDLGFQGVVCSNLYSAGPAIKGCLKINAPHTPLSATVQCLQEWTSRYWWWSEENGFWTRYNLGGSILNILRSLLAGSPDQGHLAYPTVIAIRAPLSLAVASTILGMELPAGSKAENPDFVWGLVTQIEALNMASSLPKHWKPAVFVKTNMRLAVALLAADMRRWGEEDLCGLLLHQLGDGAPFDIKITEILAPAKWNSDSASPPLINRRGPKFKITWGLRDLARIEDIFITYLKSALTEDRPSRAGIGSQRKDLLQDLQSLIQDILDSVDRGSTVEERWADAQKRWVRDEFLWKKDDVRAQPPGGDVLGKMYGSWAEKGESEGSDSEESDSEERESEESESEESESEEGRINRMLDSLRR</sequence>
<gene>
    <name evidence="5" type="ORF">B0T18DRAFT_422662</name>
</gene>
<dbReference type="Pfam" id="PF24883">
    <property type="entry name" value="NPHP3_N"/>
    <property type="match status" value="1"/>
</dbReference>